<keyword evidence="3" id="KW-1185">Reference proteome</keyword>
<evidence type="ECO:0000313" key="2">
    <source>
        <dbReference type="EMBL" id="GAA4102405.1"/>
    </source>
</evidence>
<proteinExistence type="predicted"/>
<feature type="transmembrane region" description="Helical" evidence="1">
    <location>
        <begin position="103"/>
        <end position="124"/>
    </location>
</feature>
<evidence type="ECO:0000313" key="3">
    <source>
        <dbReference type="Proteomes" id="UP001500683"/>
    </source>
</evidence>
<sequence>MTVRTPDGKRRTFEVGKGLYDKAKPGTTGRAQMWRGRVTLLTVGAESKRISLFPGFFVLWLVAWAGMMLFIGALFYPIGEASGQVLTGGHVVGGVVVYLLRDWPAAVLGVPALVAVAIAVLWVVERPNARVPW</sequence>
<keyword evidence="1" id="KW-1133">Transmembrane helix</keyword>
<keyword evidence="1" id="KW-0472">Membrane</keyword>
<protein>
    <submittedName>
        <fullName evidence="2">Uncharacterized protein</fullName>
    </submittedName>
</protein>
<comment type="caution">
    <text evidence="2">The sequence shown here is derived from an EMBL/GenBank/DDBJ whole genome shotgun (WGS) entry which is preliminary data.</text>
</comment>
<dbReference type="EMBL" id="BAAAZG010000067">
    <property type="protein sequence ID" value="GAA4102405.1"/>
    <property type="molecule type" value="Genomic_DNA"/>
</dbReference>
<dbReference type="RefSeq" id="WP_344958131.1">
    <property type="nucleotide sequence ID" value="NZ_BAAAZG010000067.1"/>
</dbReference>
<gene>
    <name evidence="2" type="ORF">GCM10022214_80380</name>
</gene>
<accession>A0ABP7X462</accession>
<dbReference type="Proteomes" id="UP001500683">
    <property type="component" value="Unassembled WGS sequence"/>
</dbReference>
<name>A0ABP7X462_9ACTN</name>
<reference evidence="3" key="1">
    <citation type="journal article" date="2019" name="Int. J. Syst. Evol. Microbiol.">
        <title>The Global Catalogue of Microorganisms (GCM) 10K type strain sequencing project: providing services to taxonomists for standard genome sequencing and annotation.</title>
        <authorList>
            <consortium name="The Broad Institute Genomics Platform"/>
            <consortium name="The Broad Institute Genome Sequencing Center for Infectious Disease"/>
            <person name="Wu L."/>
            <person name="Ma J."/>
        </authorList>
    </citation>
    <scope>NUCLEOTIDE SEQUENCE [LARGE SCALE GENOMIC DNA]</scope>
    <source>
        <strain evidence="3">JCM 16702</strain>
    </source>
</reference>
<feature type="transmembrane region" description="Helical" evidence="1">
    <location>
        <begin position="57"/>
        <end position="78"/>
    </location>
</feature>
<evidence type="ECO:0000256" key="1">
    <source>
        <dbReference type="SAM" id="Phobius"/>
    </source>
</evidence>
<organism evidence="2 3">
    <name type="scientific">Actinomadura miaoliensis</name>
    <dbReference type="NCBI Taxonomy" id="430685"/>
    <lineage>
        <taxon>Bacteria</taxon>
        <taxon>Bacillati</taxon>
        <taxon>Actinomycetota</taxon>
        <taxon>Actinomycetes</taxon>
        <taxon>Streptosporangiales</taxon>
        <taxon>Thermomonosporaceae</taxon>
        <taxon>Actinomadura</taxon>
    </lineage>
</organism>
<keyword evidence="1" id="KW-0812">Transmembrane</keyword>